<proteinExistence type="predicted"/>
<sequence length="59" mass="6669">MSPKTGRPKSINPKSEQIKIRATKQDKALLEECCVLTGKTQYEVVMEGIKKVYAENTKK</sequence>
<dbReference type="EMBL" id="BK015967">
    <property type="protein sequence ID" value="DAF87746.1"/>
    <property type="molecule type" value="Genomic_DNA"/>
</dbReference>
<name>A0A8S5TZY7_9CAUD</name>
<organism evidence="1">
    <name type="scientific">Myoviridae sp. ctMne5</name>
    <dbReference type="NCBI Taxonomy" id="2825089"/>
    <lineage>
        <taxon>Viruses</taxon>
        <taxon>Duplodnaviria</taxon>
        <taxon>Heunggongvirae</taxon>
        <taxon>Uroviricota</taxon>
        <taxon>Caudoviricetes</taxon>
    </lineage>
</organism>
<protein>
    <submittedName>
        <fullName evidence="1">NikA, BACTERIAL CONJUGATION, RELAXASE, DNA</fullName>
    </submittedName>
</protein>
<evidence type="ECO:0000313" key="1">
    <source>
        <dbReference type="EMBL" id="DAF87746.1"/>
    </source>
</evidence>
<reference evidence="1" key="1">
    <citation type="journal article" date="2021" name="Proc. Natl. Acad. Sci. U.S.A.">
        <title>A Catalog of Tens of Thousands of Viruses from Human Metagenomes Reveals Hidden Associations with Chronic Diseases.</title>
        <authorList>
            <person name="Tisza M.J."/>
            <person name="Buck C.B."/>
        </authorList>
    </citation>
    <scope>NUCLEOTIDE SEQUENCE</scope>
    <source>
        <strain evidence="1">CtMne5</strain>
    </source>
</reference>
<accession>A0A8S5TZY7</accession>